<dbReference type="OrthoDB" id="1749346at2759"/>
<sequence length="159" mass="18839">MNSKNQHMLKENLATQESFHMLRMETSLIHLKNQVWNLVDRPSDHPTIRNKWVFRNKLDENGNIVRNKARLVAKGYNQEEGIDYDETYAPVARLEAIRMLLDVKSAILNGFINEEIYVEQRPGFENPNFQNHVFKLSKTLYGLKQALKAWYERLFQIFN</sequence>
<accession>A0A5B6X1V9</accession>
<evidence type="ECO:0000313" key="3">
    <source>
        <dbReference type="Proteomes" id="UP000325315"/>
    </source>
</evidence>
<protein>
    <submittedName>
        <fullName evidence="2">Copia protein</fullName>
    </submittedName>
</protein>
<dbReference type="Pfam" id="PF07727">
    <property type="entry name" value="RVT_2"/>
    <property type="match status" value="1"/>
</dbReference>
<organism evidence="2 3">
    <name type="scientific">Gossypium australe</name>
    <dbReference type="NCBI Taxonomy" id="47621"/>
    <lineage>
        <taxon>Eukaryota</taxon>
        <taxon>Viridiplantae</taxon>
        <taxon>Streptophyta</taxon>
        <taxon>Embryophyta</taxon>
        <taxon>Tracheophyta</taxon>
        <taxon>Spermatophyta</taxon>
        <taxon>Magnoliopsida</taxon>
        <taxon>eudicotyledons</taxon>
        <taxon>Gunneridae</taxon>
        <taxon>Pentapetalae</taxon>
        <taxon>rosids</taxon>
        <taxon>malvids</taxon>
        <taxon>Malvales</taxon>
        <taxon>Malvaceae</taxon>
        <taxon>Malvoideae</taxon>
        <taxon>Gossypium</taxon>
    </lineage>
</organism>
<evidence type="ECO:0000259" key="1">
    <source>
        <dbReference type="Pfam" id="PF07727"/>
    </source>
</evidence>
<evidence type="ECO:0000313" key="2">
    <source>
        <dbReference type="EMBL" id="KAA3488201.1"/>
    </source>
</evidence>
<dbReference type="InterPro" id="IPR013103">
    <property type="entry name" value="RVT_2"/>
</dbReference>
<dbReference type="Proteomes" id="UP000325315">
    <property type="component" value="Unassembled WGS sequence"/>
</dbReference>
<reference evidence="3" key="1">
    <citation type="journal article" date="2019" name="Plant Biotechnol. J.">
        <title>Genome sequencing of the Australian wild diploid species Gossypium australe highlights disease resistance and delayed gland morphogenesis.</title>
        <authorList>
            <person name="Cai Y."/>
            <person name="Cai X."/>
            <person name="Wang Q."/>
            <person name="Wang P."/>
            <person name="Zhang Y."/>
            <person name="Cai C."/>
            <person name="Xu Y."/>
            <person name="Wang K."/>
            <person name="Zhou Z."/>
            <person name="Wang C."/>
            <person name="Geng S."/>
            <person name="Li B."/>
            <person name="Dong Q."/>
            <person name="Hou Y."/>
            <person name="Wang H."/>
            <person name="Ai P."/>
            <person name="Liu Z."/>
            <person name="Yi F."/>
            <person name="Sun M."/>
            <person name="An G."/>
            <person name="Cheng J."/>
            <person name="Zhang Y."/>
            <person name="Shi Q."/>
            <person name="Xie Y."/>
            <person name="Shi X."/>
            <person name="Chang Y."/>
            <person name="Huang F."/>
            <person name="Chen Y."/>
            <person name="Hong S."/>
            <person name="Mi L."/>
            <person name="Sun Q."/>
            <person name="Zhang L."/>
            <person name="Zhou B."/>
            <person name="Peng R."/>
            <person name="Zhang X."/>
            <person name="Liu F."/>
        </authorList>
    </citation>
    <scope>NUCLEOTIDE SEQUENCE [LARGE SCALE GENOMIC DNA]</scope>
    <source>
        <strain evidence="3">cv. PA1801</strain>
    </source>
</reference>
<feature type="domain" description="Reverse transcriptase Ty1/copia-type" evidence="1">
    <location>
        <begin position="33"/>
        <end position="156"/>
    </location>
</feature>
<dbReference type="EMBL" id="SMMG02000001">
    <property type="protein sequence ID" value="KAA3488201.1"/>
    <property type="molecule type" value="Genomic_DNA"/>
</dbReference>
<keyword evidence="3" id="KW-1185">Reference proteome</keyword>
<name>A0A5B6X1V9_9ROSI</name>
<comment type="caution">
    <text evidence="2">The sequence shown here is derived from an EMBL/GenBank/DDBJ whole genome shotgun (WGS) entry which is preliminary data.</text>
</comment>
<proteinExistence type="predicted"/>
<gene>
    <name evidence="2" type="ORF">EPI10_031973</name>
</gene>
<dbReference type="AlphaFoldDB" id="A0A5B6X1V9"/>